<dbReference type="InterPro" id="IPR048330">
    <property type="entry name" value="PcRGLX/YetA_2nd"/>
</dbReference>
<protein>
    <recommendedName>
        <fullName evidence="6">Tat pathway signal sequence domain protein</fullName>
    </recommendedName>
</protein>
<accession>A0A7Z0JDJ8</accession>
<dbReference type="PANTHER" id="PTHR40081">
    <property type="entry name" value="CONCANAVALIN A-LIKE LECTIN/GLUCANASE"/>
    <property type="match status" value="1"/>
</dbReference>
<dbReference type="Pfam" id="PF21345">
    <property type="entry name" value="PcRGLX_2nd"/>
    <property type="match status" value="1"/>
</dbReference>
<proteinExistence type="predicted"/>
<dbReference type="RefSeq" id="WP_312889430.1">
    <property type="nucleotide sequence ID" value="NZ_JACCFS010000001.1"/>
</dbReference>
<dbReference type="EMBL" id="JACCFS010000001">
    <property type="protein sequence ID" value="NYJ37560.1"/>
    <property type="molecule type" value="Genomic_DNA"/>
</dbReference>
<dbReference type="PROSITE" id="PS51318">
    <property type="entry name" value="TAT"/>
    <property type="match status" value="1"/>
</dbReference>
<evidence type="ECO:0000259" key="3">
    <source>
        <dbReference type="Pfam" id="PF21346"/>
    </source>
</evidence>
<dbReference type="InterPro" id="IPR006311">
    <property type="entry name" value="TAT_signal"/>
</dbReference>
<keyword evidence="5" id="KW-1185">Reference proteome</keyword>
<comment type="caution">
    <text evidence="4">The sequence shown here is derived from an EMBL/GenBank/DDBJ whole genome shotgun (WGS) entry which is preliminary data.</text>
</comment>
<name>A0A7Z0JDJ8_9ACTN</name>
<evidence type="ECO:0000259" key="2">
    <source>
        <dbReference type="Pfam" id="PF21345"/>
    </source>
</evidence>
<dbReference type="PANTHER" id="PTHR40081:SF1">
    <property type="entry name" value="TAT PATHWAY SIGNAL SEQUENCE DOMAIN PROTEIN"/>
    <property type="match status" value="1"/>
</dbReference>
<dbReference type="Pfam" id="PF19501">
    <property type="entry name" value="PcRGLX_1st"/>
    <property type="match status" value="1"/>
</dbReference>
<organism evidence="4 5">
    <name type="scientific">Nocardiopsis aegyptia</name>
    <dbReference type="NCBI Taxonomy" id="220378"/>
    <lineage>
        <taxon>Bacteria</taxon>
        <taxon>Bacillati</taxon>
        <taxon>Actinomycetota</taxon>
        <taxon>Actinomycetes</taxon>
        <taxon>Streptosporangiales</taxon>
        <taxon>Nocardiopsidaceae</taxon>
        <taxon>Nocardiopsis</taxon>
    </lineage>
</organism>
<dbReference type="InterPro" id="IPR048331">
    <property type="entry name" value="PcRGLX/YetA_3rd"/>
</dbReference>
<dbReference type="AlphaFoldDB" id="A0A7Z0JDJ8"/>
<sequence>MHEQTGTQENARTEYVRRDVLKGMAATGVAVPLTTMAMDAGWGGTAAASALPTEPAGAPDVGVRWLEGVPSELPGATWGTPWPKGAVAEGSSFALHGADGTPVPLQTWPTAFWPDGTVKWTGHAIPGSVAAHEEYTLGAGTPAEPESAVSVSTAGRKVTVSTGVITATIPTRGQHVVSSVERDGVTIATDGELVALGQDDIVDDIEAAPARRHAYRSWIEEVTVEQEGPVRAVVRVDGTHRRARRGKVNGRQGRLPFTLRLYFYAGSESFRVVHSFVLDSDGTTDFVAGLGVRFTVPMRDELYNRHVRLLAGGERMVAEAVQGVTGLRRDPGAEVRAAQVAGERLPDIGTWDPRVGEWMHYVPAWGDHTLSQPNSEGFSVRKRTAAGNGWVPVDQGRRAAGTGYVGGVTGGLVFGMRDFWQRHPAQLDVRGAHTDEAEATVWMWSPEAGPMDTRFYHDGMGQDTHAEQLDGLRITYEDYEPGFGTPYGIARTTELTFWAVAATPSAERLGAMGRTVGATPQVVNSTSHLTSAGVFGGLFAPVDRSDPAKAEIEANLDFLFDYYSAQVEQRHWYGFWDYGDIMHSFDEDRQVWRYDVGGYAWDNSELSPDLWLWYAYMRSGRADVFRMAEAMTRHTGEVDVYHLGEWAGLGTRHNVQHWGCSAKQQRISTAGYRRMFYFLTADERTGDLMRALVDSDETFLALDPLRKIRNEPYEPDRNALAIGLGTDWSGLAFAWLTEWERRGPKAETAEAKLRGTMESIAAMPNGFIQGEGLYDLDTGVFAEAEAAVGVSHLSAMFGQVEVCAELIDLVDMPEFEQAWLQYCRLYNASRDEQTEEVGEHFGNLILRQGHSRLDAYAAVRLGEDAYAERAWARFLDPQDGWEYAHDRDWSSTESEHTLNPADSAPWVSTNTTALFGLAAIQNLALIGDKLPRT</sequence>
<dbReference type="Proteomes" id="UP000572051">
    <property type="component" value="Unassembled WGS sequence"/>
</dbReference>
<evidence type="ECO:0000313" key="4">
    <source>
        <dbReference type="EMBL" id="NYJ37560.1"/>
    </source>
</evidence>
<feature type="domain" description="PcRGLX/YetA-like central beta-sandwich" evidence="2">
    <location>
        <begin position="149"/>
        <end position="512"/>
    </location>
</feature>
<dbReference type="InterPro" id="IPR045793">
    <property type="entry name" value="PcRGLX/YetA-like"/>
</dbReference>
<feature type="domain" description="PcRGLX/YetA-like N-terminal RIFT barrel" evidence="1">
    <location>
        <begin position="61"/>
        <end position="139"/>
    </location>
</feature>
<feature type="domain" description="PcRGLX/YetA-like C-terminal alpha/alpha toroid" evidence="3">
    <location>
        <begin position="520"/>
        <end position="930"/>
    </location>
</feature>
<evidence type="ECO:0008006" key="6">
    <source>
        <dbReference type="Google" id="ProtNLM"/>
    </source>
</evidence>
<gene>
    <name evidence="4" type="ORF">HNR10_005441</name>
</gene>
<dbReference type="Pfam" id="PF21346">
    <property type="entry name" value="PcRGLX_3rd"/>
    <property type="match status" value="1"/>
</dbReference>
<evidence type="ECO:0000259" key="1">
    <source>
        <dbReference type="Pfam" id="PF19501"/>
    </source>
</evidence>
<reference evidence="4 5" key="1">
    <citation type="submission" date="2020-07" db="EMBL/GenBank/DDBJ databases">
        <title>Sequencing the genomes of 1000 actinobacteria strains.</title>
        <authorList>
            <person name="Klenk H.-P."/>
        </authorList>
    </citation>
    <scope>NUCLEOTIDE SEQUENCE [LARGE SCALE GENOMIC DNA]</scope>
    <source>
        <strain evidence="4 5">DSM 44442</strain>
    </source>
</reference>
<evidence type="ECO:0000313" key="5">
    <source>
        <dbReference type="Proteomes" id="UP000572051"/>
    </source>
</evidence>
<dbReference type="InterPro" id="IPR048329">
    <property type="entry name" value="PcRGLX_1st"/>
</dbReference>